<dbReference type="Gene3D" id="3.50.50.100">
    <property type="match status" value="1"/>
</dbReference>
<dbReference type="PRINTS" id="PR00411">
    <property type="entry name" value="PNDRDTASEI"/>
</dbReference>
<keyword evidence="5" id="KW-0560">Oxidoreductase</keyword>
<dbReference type="Proteomes" id="UP000248614">
    <property type="component" value="Unassembled WGS sequence"/>
</dbReference>
<evidence type="ECO:0000256" key="4">
    <source>
        <dbReference type="ARBA" id="ARBA00022827"/>
    </source>
</evidence>
<keyword evidence="3" id="KW-0285">Flavoprotein</keyword>
<evidence type="ECO:0000259" key="7">
    <source>
        <dbReference type="Pfam" id="PF22366"/>
    </source>
</evidence>
<dbReference type="InterPro" id="IPR036188">
    <property type="entry name" value="FAD/NAD-bd_sf"/>
</dbReference>
<dbReference type="AlphaFoldDB" id="A0A2W4YZ93"/>
<feature type="domain" description="FAD/NAD(P)-binding" evidence="6">
    <location>
        <begin position="4"/>
        <end position="320"/>
    </location>
</feature>
<reference evidence="8 9" key="1">
    <citation type="submission" date="2017-08" db="EMBL/GenBank/DDBJ databases">
        <title>Infants hospitalized years apart are colonized by the same room-sourced microbial strains.</title>
        <authorList>
            <person name="Brooks B."/>
            <person name="Olm M.R."/>
            <person name="Firek B.A."/>
            <person name="Baker R."/>
            <person name="Thomas B.C."/>
            <person name="Morowitz M.J."/>
            <person name="Banfield J.F."/>
        </authorList>
    </citation>
    <scope>NUCLEOTIDE SEQUENCE [LARGE SCALE GENOMIC DNA]</scope>
    <source>
        <strain evidence="8">S2_018_000_R3_110</strain>
    </source>
</reference>
<comment type="similarity">
    <text evidence="2">Belongs to the NADH dehydrogenase family.</text>
</comment>
<dbReference type="InterPro" id="IPR051169">
    <property type="entry name" value="NADH-Q_oxidoreductase"/>
</dbReference>
<sequence length="436" mass="46641">MRPRIIIVGAGFGGIATAQALRRTEADITLIDRTNHHLFQPLLYQVAGAALSPADIATANRALLRRNKNTRILMAEVSGVDAAAKELCLADGRRLPFDFLVLATGAGYSFFGNDAWREHAFVLKSIDDALAIRAKLLGAFERAEQCDDPAEVRRLLTFAVVGGGPTGVELAGTIAEMARTTLARDFASIDPRGSRVVLCEMGQRILSAFDPPLSDAARGMLESLGVEVRTGEAVRAIDARGLTVGEQRIDAAVVLWAAGTEARPVAQWLQADAAKNGAVKVRPDCSIPGHPDIFAIGDVANFATDDGALPGLAPVAKQQGGFVGRLIAARVAGSEAPAAFRYRDYGTMAVIGRSRAVAEIAGMKLKGFVAWLAWSLVHLMLLVDFRSRVSVYVHWAWSWFTYGRGARLLTGYAPEPGDEPRTAALPEIEAATRTAQ</sequence>
<organism evidence="8 9">
    <name type="scientific">Sphingomonas hengshuiensis</name>
    <dbReference type="NCBI Taxonomy" id="1609977"/>
    <lineage>
        <taxon>Bacteria</taxon>
        <taxon>Pseudomonadati</taxon>
        <taxon>Pseudomonadota</taxon>
        <taxon>Alphaproteobacteria</taxon>
        <taxon>Sphingomonadales</taxon>
        <taxon>Sphingomonadaceae</taxon>
        <taxon>Sphingomonas</taxon>
    </lineage>
</organism>
<dbReference type="SUPFAM" id="SSF51905">
    <property type="entry name" value="FAD/NAD(P)-binding domain"/>
    <property type="match status" value="2"/>
</dbReference>
<dbReference type="InterPro" id="IPR054585">
    <property type="entry name" value="NDH2-like_C"/>
</dbReference>
<evidence type="ECO:0000313" key="9">
    <source>
        <dbReference type="Proteomes" id="UP000248614"/>
    </source>
</evidence>
<evidence type="ECO:0000256" key="1">
    <source>
        <dbReference type="ARBA" id="ARBA00001974"/>
    </source>
</evidence>
<dbReference type="PANTHER" id="PTHR42913:SF3">
    <property type="entry name" value="64 KDA MITOCHONDRIAL NADH DEHYDROGENASE (EUROFUNG)"/>
    <property type="match status" value="1"/>
</dbReference>
<proteinExistence type="inferred from homology"/>
<protein>
    <submittedName>
        <fullName evidence="8">FAD-dependent oxidoreductase</fullName>
    </submittedName>
</protein>
<evidence type="ECO:0000259" key="6">
    <source>
        <dbReference type="Pfam" id="PF07992"/>
    </source>
</evidence>
<evidence type="ECO:0000313" key="8">
    <source>
        <dbReference type="EMBL" id="PZO73562.1"/>
    </source>
</evidence>
<evidence type="ECO:0000256" key="2">
    <source>
        <dbReference type="ARBA" id="ARBA00005272"/>
    </source>
</evidence>
<evidence type="ECO:0000256" key="3">
    <source>
        <dbReference type="ARBA" id="ARBA00022630"/>
    </source>
</evidence>
<dbReference type="EMBL" id="QFNF01000051">
    <property type="protein sequence ID" value="PZO73562.1"/>
    <property type="molecule type" value="Genomic_DNA"/>
</dbReference>
<keyword evidence="4" id="KW-0274">FAD</keyword>
<dbReference type="Pfam" id="PF07992">
    <property type="entry name" value="Pyr_redox_2"/>
    <property type="match status" value="1"/>
</dbReference>
<evidence type="ECO:0000256" key="5">
    <source>
        <dbReference type="ARBA" id="ARBA00023002"/>
    </source>
</evidence>
<dbReference type="PANTHER" id="PTHR42913">
    <property type="entry name" value="APOPTOSIS-INDUCING FACTOR 1"/>
    <property type="match status" value="1"/>
</dbReference>
<accession>A0A2W4YZ93</accession>
<dbReference type="GO" id="GO:0003955">
    <property type="term" value="F:NAD(P)H dehydrogenase (quinone) activity"/>
    <property type="evidence" value="ECO:0007669"/>
    <property type="project" value="TreeGrafter"/>
</dbReference>
<gene>
    <name evidence="8" type="ORF">DI632_14545</name>
</gene>
<dbReference type="GO" id="GO:0019646">
    <property type="term" value="P:aerobic electron transport chain"/>
    <property type="evidence" value="ECO:0007669"/>
    <property type="project" value="TreeGrafter"/>
</dbReference>
<comment type="caution">
    <text evidence="8">The sequence shown here is derived from an EMBL/GenBank/DDBJ whole genome shotgun (WGS) entry which is preliminary data.</text>
</comment>
<dbReference type="PRINTS" id="PR00368">
    <property type="entry name" value="FADPNR"/>
</dbReference>
<name>A0A2W4YZ93_9SPHN</name>
<dbReference type="InterPro" id="IPR023753">
    <property type="entry name" value="FAD/NAD-binding_dom"/>
</dbReference>
<comment type="cofactor">
    <cofactor evidence="1">
        <name>FAD</name>
        <dbReference type="ChEBI" id="CHEBI:57692"/>
    </cofactor>
</comment>
<feature type="domain" description="External alternative NADH-ubiquinone oxidoreductase-like C-terminal" evidence="7">
    <location>
        <begin position="346"/>
        <end position="400"/>
    </location>
</feature>
<dbReference type="Pfam" id="PF22366">
    <property type="entry name" value="NDH2_C"/>
    <property type="match status" value="1"/>
</dbReference>